<protein>
    <submittedName>
        <fullName evidence="1">Uncharacterized protein</fullName>
    </submittedName>
</protein>
<dbReference type="AlphaFoldDB" id="A0A2P2M7A5"/>
<organism evidence="1">
    <name type="scientific">Rhizophora mucronata</name>
    <name type="common">Asiatic mangrove</name>
    <dbReference type="NCBI Taxonomy" id="61149"/>
    <lineage>
        <taxon>Eukaryota</taxon>
        <taxon>Viridiplantae</taxon>
        <taxon>Streptophyta</taxon>
        <taxon>Embryophyta</taxon>
        <taxon>Tracheophyta</taxon>
        <taxon>Spermatophyta</taxon>
        <taxon>Magnoliopsida</taxon>
        <taxon>eudicotyledons</taxon>
        <taxon>Gunneridae</taxon>
        <taxon>Pentapetalae</taxon>
        <taxon>rosids</taxon>
        <taxon>fabids</taxon>
        <taxon>Malpighiales</taxon>
        <taxon>Rhizophoraceae</taxon>
        <taxon>Rhizophora</taxon>
    </lineage>
</organism>
<proteinExistence type="predicted"/>
<evidence type="ECO:0000313" key="1">
    <source>
        <dbReference type="EMBL" id="MBX26093.1"/>
    </source>
</evidence>
<dbReference type="EMBL" id="GGEC01045609">
    <property type="protein sequence ID" value="MBX26093.1"/>
    <property type="molecule type" value="Transcribed_RNA"/>
</dbReference>
<name>A0A2P2M7A5_RHIMU</name>
<accession>A0A2P2M7A5</accession>
<reference evidence="1" key="1">
    <citation type="submission" date="2018-02" db="EMBL/GenBank/DDBJ databases">
        <title>Rhizophora mucronata_Transcriptome.</title>
        <authorList>
            <person name="Meera S.P."/>
            <person name="Sreeshan A."/>
            <person name="Augustine A."/>
        </authorList>
    </citation>
    <scope>NUCLEOTIDE SEQUENCE</scope>
    <source>
        <tissue evidence="1">Leaf</tissue>
    </source>
</reference>
<sequence>MTLFVYTDEPLFSYAMSNQPIVILCNIELSTETFISSTLTGTIPFIH</sequence>